<organism evidence="1 2">
    <name type="scientific">Smallanthus sonchifolius</name>
    <dbReference type="NCBI Taxonomy" id="185202"/>
    <lineage>
        <taxon>Eukaryota</taxon>
        <taxon>Viridiplantae</taxon>
        <taxon>Streptophyta</taxon>
        <taxon>Embryophyta</taxon>
        <taxon>Tracheophyta</taxon>
        <taxon>Spermatophyta</taxon>
        <taxon>Magnoliopsida</taxon>
        <taxon>eudicotyledons</taxon>
        <taxon>Gunneridae</taxon>
        <taxon>Pentapetalae</taxon>
        <taxon>asterids</taxon>
        <taxon>campanulids</taxon>
        <taxon>Asterales</taxon>
        <taxon>Asteraceae</taxon>
        <taxon>Asteroideae</taxon>
        <taxon>Heliantheae alliance</taxon>
        <taxon>Millerieae</taxon>
        <taxon>Smallanthus</taxon>
    </lineage>
</organism>
<comment type="caution">
    <text evidence="1">The sequence shown here is derived from an EMBL/GenBank/DDBJ whole genome shotgun (WGS) entry which is preliminary data.</text>
</comment>
<protein>
    <submittedName>
        <fullName evidence="1">Uncharacterized protein</fullName>
    </submittedName>
</protein>
<dbReference type="EMBL" id="CM042022">
    <property type="protein sequence ID" value="KAI3815925.1"/>
    <property type="molecule type" value="Genomic_DNA"/>
</dbReference>
<accession>A0ACB9J6J9</accession>
<reference evidence="1 2" key="2">
    <citation type="journal article" date="2022" name="Mol. Ecol. Resour.">
        <title>The genomes of chicory, endive, great burdock and yacon provide insights into Asteraceae paleo-polyploidization history and plant inulin production.</title>
        <authorList>
            <person name="Fan W."/>
            <person name="Wang S."/>
            <person name="Wang H."/>
            <person name="Wang A."/>
            <person name="Jiang F."/>
            <person name="Liu H."/>
            <person name="Zhao H."/>
            <person name="Xu D."/>
            <person name="Zhang Y."/>
        </authorList>
    </citation>
    <scope>NUCLEOTIDE SEQUENCE [LARGE SCALE GENOMIC DNA]</scope>
    <source>
        <strain evidence="2">cv. Yunnan</strain>
        <tissue evidence="1">Leaves</tissue>
    </source>
</reference>
<evidence type="ECO:0000313" key="1">
    <source>
        <dbReference type="EMBL" id="KAI3815925.1"/>
    </source>
</evidence>
<reference evidence="2" key="1">
    <citation type="journal article" date="2022" name="Mol. Ecol. Resour.">
        <title>The genomes of chicory, endive, great burdock and yacon provide insights into Asteraceae palaeo-polyploidization history and plant inulin production.</title>
        <authorList>
            <person name="Fan W."/>
            <person name="Wang S."/>
            <person name="Wang H."/>
            <person name="Wang A."/>
            <person name="Jiang F."/>
            <person name="Liu H."/>
            <person name="Zhao H."/>
            <person name="Xu D."/>
            <person name="Zhang Y."/>
        </authorList>
    </citation>
    <scope>NUCLEOTIDE SEQUENCE [LARGE SCALE GENOMIC DNA]</scope>
    <source>
        <strain evidence="2">cv. Yunnan</strain>
    </source>
</reference>
<gene>
    <name evidence="1" type="ORF">L1987_15609</name>
</gene>
<evidence type="ECO:0000313" key="2">
    <source>
        <dbReference type="Proteomes" id="UP001056120"/>
    </source>
</evidence>
<sequence length="150" mass="16997">MKVVSSSSSLVLDFFVYVGLLVITILPLYFLDILWLKPERLRKKLERQGIRGPKPSFPYGNVGEMQKIHVAAITMRGSRSKNGDFVGDDYTCLLFPYFEQWRKKYGVRPHVDFAGEPIDRQVNNFQAAESGEIEVTADYIMGQVTRSSGG</sequence>
<keyword evidence="2" id="KW-1185">Reference proteome</keyword>
<dbReference type="Proteomes" id="UP001056120">
    <property type="component" value="Linkage Group LG05"/>
</dbReference>
<name>A0ACB9J6J9_9ASTR</name>
<proteinExistence type="predicted"/>